<feature type="region of interest" description="Disordered" evidence="1">
    <location>
        <begin position="91"/>
        <end position="172"/>
    </location>
</feature>
<keyword evidence="3" id="KW-1185">Reference proteome</keyword>
<evidence type="ECO:0000313" key="3">
    <source>
        <dbReference type="Proteomes" id="UP000019373"/>
    </source>
</evidence>
<dbReference type="HOGENOM" id="CLU_1602707_0_0_1"/>
<sequence>MPDIVKKPGWNRQFKSHDKVNKRFMTGTEAAEPLFVTGSTPLAGPPSPPPPPPPSPPAAAALVGLECILDTPPRGFAAGALVIPITTATTTVDRSFPTPGNEEEEEEEEEEEAIDEAFIPPPSTAPAAMTQSRAGRKRAPTMKALEAEMAPKRGTGQGRGRGRGRGGRGARG</sequence>
<name>U1HUN4_ENDPU</name>
<evidence type="ECO:0000256" key="1">
    <source>
        <dbReference type="SAM" id="MobiDB-lite"/>
    </source>
</evidence>
<organism evidence="2 3">
    <name type="scientific">Endocarpon pusillum (strain Z07020 / HMAS-L-300199)</name>
    <name type="common">Lichen-forming fungus</name>
    <dbReference type="NCBI Taxonomy" id="1263415"/>
    <lineage>
        <taxon>Eukaryota</taxon>
        <taxon>Fungi</taxon>
        <taxon>Dikarya</taxon>
        <taxon>Ascomycota</taxon>
        <taxon>Pezizomycotina</taxon>
        <taxon>Eurotiomycetes</taxon>
        <taxon>Chaetothyriomycetidae</taxon>
        <taxon>Verrucariales</taxon>
        <taxon>Verrucariaceae</taxon>
        <taxon>Endocarpon</taxon>
    </lineage>
</organism>
<dbReference type="GeneID" id="19242010"/>
<reference evidence="3" key="1">
    <citation type="journal article" date="2014" name="BMC Genomics">
        <title>Genome characteristics reveal the impact of lichenization on lichen-forming fungus Endocarpon pusillum Hedwig (Verrucariales, Ascomycota).</title>
        <authorList>
            <person name="Wang Y.-Y."/>
            <person name="Liu B."/>
            <person name="Zhang X.-Y."/>
            <person name="Zhou Q.-M."/>
            <person name="Zhang T."/>
            <person name="Li H."/>
            <person name="Yu Y.-F."/>
            <person name="Zhang X.-L."/>
            <person name="Hao X.-Y."/>
            <person name="Wang M."/>
            <person name="Wang L."/>
            <person name="Wei J.-C."/>
        </authorList>
    </citation>
    <scope>NUCLEOTIDE SEQUENCE [LARGE SCALE GENOMIC DNA]</scope>
    <source>
        <strain evidence="3">Z07020 / HMAS-L-300199</strain>
    </source>
</reference>
<feature type="compositionally biased region" description="Basic residues" evidence="1">
    <location>
        <begin position="160"/>
        <end position="172"/>
    </location>
</feature>
<dbReference type="EMBL" id="KE721000">
    <property type="protein sequence ID" value="ERF73029.1"/>
    <property type="molecule type" value="Genomic_DNA"/>
</dbReference>
<dbReference type="RefSeq" id="XP_007801344.1">
    <property type="nucleotide sequence ID" value="XM_007803153.1"/>
</dbReference>
<dbReference type="OrthoDB" id="4554128at2759"/>
<dbReference type="eggNOG" id="ENOG502SE96">
    <property type="taxonomic scope" value="Eukaryota"/>
</dbReference>
<gene>
    <name evidence="2" type="ORF">EPUS_07123</name>
</gene>
<protein>
    <submittedName>
        <fullName evidence="2">Uncharacterized protein</fullName>
    </submittedName>
</protein>
<proteinExistence type="predicted"/>
<evidence type="ECO:0000313" key="2">
    <source>
        <dbReference type="EMBL" id="ERF73029.1"/>
    </source>
</evidence>
<dbReference type="AlphaFoldDB" id="U1HUN4"/>
<feature type="region of interest" description="Disordered" evidence="1">
    <location>
        <begin position="1"/>
        <end position="58"/>
    </location>
</feature>
<accession>U1HUN4</accession>
<feature type="compositionally biased region" description="Pro residues" evidence="1">
    <location>
        <begin position="43"/>
        <end position="57"/>
    </location>
</feature>
<dbReference type="Proteomes" id="UP000019373">
    <property type="component" value="Unassembled WGS sequence"/>
</dbReference>
<feature type="compositionally biased region" description="Acidic residues" evidence="1">
    <location>
        <begin position="101"/>
        <end position="115"/>
    </location>
</feature>